<dbReference type="GO" id="GO:0052693">
    <property type="term" value="F:epoxyqueuosine reductase activity"/>
    <property type="evidence" value="ECO:0007669"/>
    <property type="project" value="TreeGrafter"/>
</dbReference>
<evidence type="ECO:0000313" key="7">
    <source>
        <dbReference type="Proteomes" id="UP000886884"/>
    </source>
</evidence>
<dbReference type="PROSITE" id="PS51379">
    <property type="entry name" value="4FE4S_FER_2"/>
    <property type="match status" value="1"/>
</dbReference>
<dbReference type="InterPro" id="IPR017896">
    <property type="entry name" value="4Fe4S_Fe-S-bd"/>
</dbReference>
<dbReference type="Proteomes" id="UP000886884">
    <property type="component" value="Unassembled WGS sequence"/>
</dbReference>
<gene>
    <name evidence="6" type="ORF">IAA64_00870</name>
</gene>
<dbReference type="PANTHER" id="PTHR30002">
    <property type="entry name" value="EPOXYQUEUOSINE REDUCTASE"/>
    <property type="match status" value="1"/>
</dbReference>
<protein>
    <recommendedName>
        <fullName evidence="5">4Fe-4S ferredoxin-type domain-containing protein</fullName>
    </recommendedName>
</protein>
<evidence type="ECO:0000256" key="3">
    <source>
        <dbReference type="ARBA" id="ARBA00023004"/>
    </source>
</evidence>
<dbReference type="EMBL" id="DVOT01000016">
    <property type="protein sequence ID" value="HIV26493.1"/>
    <property type="molecule type" value="Genomic_DNA"/>
</dbReference>
<dbReference type="AlphaFoldDB" id="A0A9D1P4J3"/>
<dbReference type="PROSITE" id="PS00198">
    <property type="entry name" value="4FE4S_FER_1"/>
    <property type="match status" value="1"/>
</dbReference>
<dbReference type="GO" id="GO:0051539">
    <property type="term" value="F:4 iron, 4 sulfur cluster binding"/>
    <property type="evidence" value="ECO:0007669"/>
    <property type="project" value="UniProtKB-KW"/>
</dbReference>
<feature type="domain" description="4Fe-4S ferredoxin-type" evidence="5">
    <location>
        <begin position="143"/>
        <end position="173"/>
    </location>
</feature>
<dbReference type="GO" id="GO:0008616">
    <property type="term" value="P:tRNA queuosine(34) biosynthetic process"/>
    <property type="evidence" value="ECO:0007669"/>
    <property type="project" value="InterPro"/>
</dbReference>
<evidence type="ECO:0000313" key="6">
    <source>
        <dbReference type="EMBL" id="HIV26493.1"/>
    </source>
</evidence>
<dbReference type="Pfam" id="PF13484">
    <property type="entry name" value="Fer4_16"/>
    <property type="match status" value="1"/>
</dbReference>
<keyword evidence="1" id="KW-0004">4Fe-4S</keyword>
<keyword evidence="2" id="KW-0479">Metal-binding</keyword>
<sequence>MDIWNLALNLGAAEAFSLAPQAVEAHWPGTVGDPDALLPGATAVHLLIVPYQTFAWREDEPSVNAFYPAYQNGRNIAQKLVEALQAEGIRAINAPNLPLKPLALATGCVSMGRNCLVGAREYGTRFTLQCVLSDLEPTDAAAPAARGRLSRECARCRACLRACPTGALNGDGTIQAERCLRNFSYSEPIPEGMRPLFGVSLYGCDVCQRVCPRNAGQRAVEPPEELRRALSLKALLQGEYKPLAPFIGANYARRNRVMGRAALVAGNLRDASLLPLLQKVAESEASPAREHAAWATQRIMAGDREARPEG</sequence>
<keyword evidence="4" id="KW-0411">Iron-sulfur</keyword>
<evidence type="ECO:0000256" key="1">
    <source>
        <dbReference type="ARBA" id="ARBA00022485"/>
    </source>
</evidence>
<dbReference type="GO" id="GO:0046872">
    <property type="term" value="F:metal ion binding"/>
    <property type="evidence" value="ECO:0007669"/>
    <property type="project" value="UniProtKB-KW"/>
</dbReference>
<organism evidence="6 7">
    <name type="scientific">Candidatus Ornithocaccomicrobium faecavium</name>
    <dbReference type="NCBI Taxonomy" id="2840890"/>
    <lineage>
        <taxon>Bacteria</taxon>
        <taxon>Bacillati</taxon>
        <taxon>Bacillota</taxon>
        <taxon>Clostridia</taxon>
        <taxon>Candidatus Ornithocaccomicrobium</taxon>
    </lineage>
</organism>
<name>A0A9D1P4J3_9FIRM</name>
<dbReference type="InterPro" id="IPR017900">
    <property type="entry name" value="4Fe4S_Fe_S_CS"/>
</dbReference>
<dbReference type="PANTHER" id="PTHR30002:SF4">
    <property type="entry name" value="EPOXYQUEUOSINE REDUCTASE"/>
    <property type="match status" value="1"/>
</dbReference>
<reference evidence="6" key="1">
    <citation type="submission" date="2020-10" db="EMBL/GenBank/DDBJ databases">
        <authorList>
            <person name="Gilroy R."/>
        </authorList>
    </citation>
    <scope>NUCLEOTIDE SEQUENCE</scope>
    <source>
        <strain evidence="6">CHK183-6373</strain>
    </source>
</reference>
<dbReference type="Gene3D" id="3.30.70.20">
    <property type="match status" value="1"/>
</dbReference>
<evidence type="ECO:0000256" key="4">
    <source>
        <dbReference type="ARBA" id="ARBA00023014"/>
    </source>
</evidence>
<evidence type="ECO:0000256" key="2">
    <source>
        <dbReference type="ARBA" id="ARBA00022723"/>
    </source>
</evidence>
<accession>A0A9D1P4J3</accession>
<dbReference type="SUPFAM" id="SSF54862">
    <property type="entry name" value="4Fe-4S ferredoxins"/>
    <property type="match status" value="1"/>
</dbReference>
<comment type="caution">
    <text evidence="6">The sequence shown here is derived from an EMBL/GenBank/DDBJ whole genome shotgun (WGS) entry which is preliminary data.</text>
</comment>
<proteinExistence type="predicted"/>
<keyword evidence="3" id="KW-0408">Iron</keyword>
<reference evidence="6" key="2">
    <citation type="journal article" date="2021" name="PeerJ">
        <title>Extensive microbial diversity within the chicken gut microbiome revealed by metagenomics and culture.</title>
        <authorList>
            <person name="Gilroy R."/>
            <person name="Ravi A."/>
            <person name="Getino M."/>
            <person name="Pursley I."/>
            <person name="Horton D.L."/>
            <person name="Alikhan N.F."/>
            <person name="Baker D."/>
            <person name="Gharbi K."/>
            <person name="Hall N."/>
            <person name="Watson M."/>
            <person name="Adriaenssens E.M."/>
            <person name="Foster-Nyarko E."/>
            <person name="Jarju S."/>
            <person name="Secka A."/>
            <person name="Antonio M."/>
            <person name="Oren A."/>
            <person name="Chaudhuri R.R."/>
            <person name="La Ragione R."/>
            <person name="Hildebrand F."/>
            <person name="Pallen M.J."/>
        </authorList>
    </citation>
    <scope>NUCLEOTIDE SEQUENCE</scope>
    <source>
        <strain evidence="6">CHK183-6373</strain>
    </source>
</reference>
<evidence type="ECO:0000259" key="5">
    <source>
        <dbReference type="PROSITE" id="PS51379"/>
    </source>
</evidence>
<dbReference type="InterPro" id="IPR004453">
    <property type="entry name" value="QueG"/>
</dbReference>